<feature type="region of interest" description="Disordered" evidence="7">
    <location>
        <begin position="1"/>
        <end position="25"/>
    </location>
</feature>
<dbReference type="Gene3D" id="3.40.50.2300">
    <property type="match status" value="2"/>
</dbReference>
<comment type="similarity">
    <text evidence="2">Belongs to the BMP lipoprotein family.</text>
</comment>
<feature type="region of interest" description="Disordered" evidence="7">
    <location>
        <begin position="326"/>
        <end position="345"/>
    </location>
</feature>
<keyword evidence="4" id="KW-0732">Signal</keyword>
<evidence type="ECO:0000256" key="4">
    <source>
        <dbReference type="ARBA" id="ARBA00022729"/>
    </source>
</evidence>
<comment type="caution">
    <text evidence="9">The sequence shown here is derived from an EMBL/GenBank/DDBJ whole genome shotgun (WGS) entry which is preliminary data.</text>
</comment>
<dbReference type="InterPro" id="IPR050957">
    <property type="entry name" value="BMP_lipoprotein"/>
</dbReference>
<gene>
    <name evidence="9" type="ORF">OEV82_01010</name>
</gene>
<evidence type="ECO:0000256" key="5">
    <source>
        <dbReference type="ARBA" id="ARBA00023136"/>
    </source>
</evidence>
<proteinExistence type="inferred from homology"/>
<evidence type="ECO:0000256" key="3">
    <source>
        <dbReference type="ARBA" id="ARBA00022475"/>
    </source>
</evidence>
<comment type="subcellular location">
    <subcellularLocation>
        <location evidence="1">Cell membrane</location>
        <topology evidence="1">Lipid-anchor</topology>
    </subcellularLocation>
</comment>
<organism evidence="9 10">
    <name type="scientific">Pallidibacillus thermolactis</name>
    <dbReference type="NCBI Taxonomy" id="251051"/>
    <lineage>
        <taxon>Bacteria</taxon>
        <taxon>Bacillati</taxon>
        <taxon>Bacillota</taxon>
        <taxon>Bacilli</taxon>
        <taxon>Bacillales</taxon>
        <taxon>Bacillaceae</taxon>
        <taxon>Pallidibacillus</taxon>
    </lineage>
</organism>
<protein>
    <submittedName>
        <fullName evidence="9">BMP family protein</fullName>
    </submittedName>
</protein>
<dbReference type="Proteomes" id="UP001208656">
    <property type="component" value="Unassembled WGS sequence"/>
</dbReference>
<keyword evidence="5" id="KW-0472">Membrane</keyword>
<evidence type="ECO:0000313" key="9">
    <source>
        <dbReference type="EMBL" id="MCU9593032.1"/>
    </source>
</evidence>
<accession>A0ABT2WBI5</accession>
<feature type="compositionally biased region" description="Basic and acidic residues" evidence="7">
    <location>
        <begin position="9"/>
        <end position="21"/>
    </location>
</feature>
<name>A0ABT2WBI5_9BACI</name>
<sequence>MILAACGGGDDKSDEGKKEDNGTDNFSVAMVTDMGGVDDKSFNQSAWEGLQAYGEKYGLEKGDNGFDYLESQGDADYMPNLNTLVRRNFDLIFGIGFLLQEPIDEIAKQHPDAHFGIVDSVVESDNVVSVLFKEQEAAFLAGVAAAKETKTNKIGFVGGMESDVIDRFENGFRAGVHAVNPDINVEVKYVGSFNDANKAKQIANQMYTSGVDIIFHAAGGSGNGVFTEAKERKESNPNANIWVIGVDSDQFEEGQVGEYNITLTSAMKRVDVAVQDVIEKSKDGDFPGGKVLTYGLAENGVSLSTTGDHMSEETLNTVKEYEDKIRNGEITPPGNKDELTEYLNQ</sequence>
<dbReference type="InterPro" id="IPR003760">
    <property type="entry name" value="PnrA-like"/>
</dbReference>
<evidence type="ECO:0000256" key="2">
    <source>
        <dbReference type="ARBA" id="ARBA00008610"/>
    </source>
</evidence>
<feature type="domain" description="ABC transporter substrate-binding protein PnrA-like" evidence="8">
    <location>
        <begin position="27"/>
        <end position="335"/>
    </location>
</feature>
<keyword evidence="10" id="KW-1185">Reference proteome</keyword>
<dbReference type="InterPro" id="IPR028082">
    <property type="entry name" value="Peripla_BP_I"/>
</dbReference>
<dbReference type="PANTHER" id="PTHR34296:SF2">
    <property type="entry name" value="ABC TRANSPORTER GUANOSINE-BINDING PROTEIN NUPN"/>
    <property type="match status" value="1"/>
</dbReference>
<dbReference type="PANTHER" id="PTHR34296">
    <property type="entry name" value="TRANSCRIPTIONAL ACTIVATOR PROTEIN MED"/>
    <property type="match status" value="1"/>
</dbReference>
<dbReference type="EMBL" id="JAOUSE010000002">
    <property type="protein sequence ID" value="MCU9593032.1"/>
    <property type="molecule type" value="Genomic_DNA"/>
</dbReference>
<evidence type="ECO:0000256" key="1">
    <source>
        <dbReference type="ARBA" id="ARBA00004193"/>
    </source>
</evidence>
<dbReference type="SUPFAM" id="SSF53822">
    <property type="entry name" value="Periplasmic binding protein-like I"/>
    <property type="match status" value="1"/>
</dbReference>
<evidence type="ECO:0000259" key="8">
    <source>
        <dbReference type="Pfam" id="PF02608"/>
    </source>
</evidence>
<evidence type="ECO:0000256" key="6">
    <source>
        <dbReference type="ARBA" id="ARBA00023288"/>
    </source>
</evidence>
<evidence type="ECO:0000313" key="10">
    <source>
        <dbReference type="Proteomes" id="UP001208656"/>
    </source>
</evidence>
<evidence type="ECO:0000256" key="7">
    <source>
        <dbReference type="SAM" id="MobiDB-lite"/>
    </source>
</evidence>
<reference evidence="9 10" key="1">
    <citation type="submission" date="2022-10" db="EMBL/GenBank/DDBJ databases">
        <title>Description of Fervidibacillus gen. nov. in the family Fervidibacillaceae fam. nov. with two species, Fervidibacillus albus sp. nov., and Fervidibacillus halotolerans sp. nov., isolated from tidal flat sediments.</title>
        <authorList>
            <person name="Kwon K.K."/>
            <person name="Yang S.-H."/>
        </authorList>
    </citation>
    <scope>NUCLEOTIDE SEQUENCE [LARGE SCALE GENOMIC DNA]</scope>
    <source>
        <strain evidence="9 10">DSM 23332</strain>
    </source>
</reference>
<dbReference type="CDD" id="cd06354">
    <property type="entry name" value="PBP1_PrnA-like"/>
    <property type="match status" value="1"/>
</dbReference>
<keyword evidence="3" id="KW-1003">Cell membrane</keyword>
<keyword evidence="6" id="KW-0449">Lipoprotein</keyword>
<dbReference type="Pfam" id="PF02608">
    <property type="entry name" value="Bmp"/>
    <property type="match status" value="1"/>
</dbReference>